<gene>
    <name evidence="14" type="ORF">EVOR1521_LOCUS31133</name>
</gene>
<dbReference type="PROSITE" id="PS51292">
    <property type="entry name" value="ZF_RING_CH"/>
    <property type="match status" value="1"/>
</dbReference>
<evidence type="ECO:0000256" key="8">
    <source>
        <dbReference type="ARBA" id="ARBA00022989"/>
    </source>
</evidence>
<evidence type="ECO:0000256" key="7">
    <source>
        <dbReference type="ARBA" id="ARBA00022833"/>
    </source>
</evidence>
<feature type="transmembrane region" description="Helical" evidence="11">
    <location>
        <begin position="419"/>
        <end position="439"/>
    </location>
</feature>
<feature type="compositionally biased region" description="Low complexity" evidence="10">
    <location>
        <begin position="231"/>
        <end position="243"/>
    </location>
</feature>
<evidence type="ECO:0000256" key="4">
    <source>
        <dbReference type="ARBA" id="ARBA00022723"/>
    </source>
</evidence>
<dbReference type="Gene3D" id="3.30.40.10">
    <property type="entry name" value="Zinc/RING finger domain, C3HC4 (zinc finger)"/>
    <property type="match status" value="1"/>
</dbReference>
<keyword evidence="15" id="KW-1185">Reference proteome</keyword>
<dbReference type="InterPro" id="IPR000608">
    <property type="entry name" value="UBC"/>
</dbReference>
<evidence type="ECO:0000256" key="9">
    <source>
        <dbReference type="ARBA" id="ARBA00023136"/>
    </source>
</evidence>
<evidence type="ECO:0000256" key="5">
    <source>
        <dbReference type="ARBA" id="ARBA00022771"/>
    </source>
</evidence>
<organism evidence="14 15">
    <name type="scientific">Effrenium voratum</name>
    <dbReference type="NCBI Taxonomy" id="2562239"/>
    <lineage>
        <taxon>Eukaryota</taxon>
        <taxon>Sar</taxon>
        <taxon>Alveolata</taxon>
        <taxon>Dinophyceae</taxon>
        <taxon>Suessiales</taxon>
        <taxon>Symbiodiniaceae</taxon>
        <taxon>Effrenium</taxon>
    </lineage>
</organism>
<feature type="transmembrane region" description="Helical" evidence="11">
    <location>
        <begin position="378"/>
        <end position="399"/>
    </location>
</feature>
<evidence type="ECO:0000313" key="15">
    <source>
        <dbReference type="Proteomes" id="UP001178507"/>
    </source>
</evidence>
<keyword evidence="9 11" id="KW-0472">Membrane</keyword>
<evidence type="ECO:0000259" key="13">
    <source>
        <dbReference type="PROSITE" id="PS51292"/>
    </source>
</evidence>
<dbReference type="Gene3D" id="3.10.110.10">
    <property type="entry name" value="Ubiquitin Conjugating Enzyme"/>
    <property type="match status" value="1"/>
</dbReference>
<protein>
    <submittedName>
        <fullName evidence="14">Uncharacterized protein</fullName>
    </submittedName>
</protein>
<evidence type="ECO:0000256" key="1">
    <source>
        <dbReference type="ARBA" id="ARBA00004141"/>
    </source>
</evidence>
<dbReference type="CDD" id="cd16495">
    <property type="entry name" value="RING_CH-C4HC3_MARCH"/>
    <property type="match status" value="1"/>
</dbReference>
<keyword evidence="5" id="KW-0863">Zinc-finger</keyword>
<feature type="transmembrane region" description="Helical" evidence="11">
    <location>
        <begin position="530"/>
        <end position="551"/>
    </location>
</feature>
<dbReference type="GO" id="GO:0016740">
    <property type="term" value="F:transferase activity"/>
    <property type="evidence" value="ECO:0007669"/>
    <property type="project" value="UniProtKB-KW"/>
</dbReference>
<feature type="transmembrane region" description="Helical" evidence="11">
    <location>
        <begin position="563"/>
        <end position="587"/>
    </location>
</feature>
<name>A0AA36NF31_9DINO</name>
<feature type="compositionally biased region" description="Pro residues" evidence="10">
    <location>
        <begin position="166"/>
        <end position="187"/>
    </location>
</feature>
<dbReference type="CDD" id="cd23799">
    <property type="entry name" value="UBCc_UBE2J"/>
    <property type="match status" value="1"/>
</dbReference>
<dbReference type="PROSITE" id="PS50127">
    <property type="entry name" value="UBC_2"/>
    <property type="match status" value="1"/>
</dbReference>
<dbReference type="PANTHER" id="PTHR46065">
    <property type="entry name" value="E3 UBIQUITIN-PROTEIN LIGASE MARCH 2/3 FAMILY MEMBER"/>
    <property type="match status" value="1"/>
</dbReference>
<dbReference type="InterPro" id="IPR013083">
    <property type="entry name" value="Znf_RING/FYVE/PHD"/>
</dbReference>
<feature type="region of interest" description="Disordered" evidence="10">
    <location>
        <begin position="164"/>
        <end position="260"/>
    </location>
</feature>
<dbReference type="Pfam" id="PF00179">
    <property type="entry name" value="UQ_con"/>
    <property type="match status" value="1"/>
</dbReference>
<keyword evidence="3 11" id="KW-0812">Transmembrane</keyword>
<dbReference type="Pfam" id="PF12906">
    <property type="entry name" value="RINGv"/>
    <property type="match status" value="1"/>
</dbReference>
<keyword evidence="2" id="KW-0808">Transferase</keyword>
<feature type="domain" description="RING-CH-type" evidence="13">
    <location>
        <begin position="261"/>
        <end position="327"/>
    </location>
</feature>
<evidence type="ECO:0000259" key="12">
    <source>
        <dbReference type="PROSITE" id="PS50127"/>
    </source>
</evidence>
<dbReference type="EMBL" id="CAUJNA010003810">
    <property type="protein sequence ID" value="CAJ1410285.1"/>
    <property type="molecule type" value="Genomic_DNA"/>
</dbReference>
<feature type="domain" description="UBC core" evidence="12">
    <location>
        <begin position="9"/>
        <end position="167"/>
    </location>
</feature>
<dbReference type="SMART" id="SM00212">
    <property type="entry name" value="UBCc"/>
    <property type="match status" value="1"/>
</dbReference>
<comment type="caution">
    <text evidence="14">The sequence shown here is derived from an EMBL/GenBank/DDBJ whole genome shotgun (WGS) entry which is preliminary data.</text>
</comment>
<feature type="transmembrane region" description="Helical" evidence="11">
    <location>
        <begin position="593"/>
        <end position="613"/>
    </location>
</feature>
<feature type="transmembrane region" description="Helical" evidence="11">
    <location>
        <begin position="475"/>
        <end position="495"/>
    </location>
</feature>
<dbReference type="Proteomes" id="UP001178507">
    <property type="component" value="Unassembled WGS sequence"/>
</dbReference>
<reference evidence="14" key="1">
    <citation type="submission" date="2023-08" db="EMBL/GenBank/DDBJ databases">
        <authorList>
            <person name="Chen Y."/>
            <person name="Shah S."/>
            <person name="Dougan E. K."/>
            <person name="Thang M."/>
            <person name="Chan C."/>
        </authorList>
    </citation>
    <scope>NUCLEOTIDE SEQUENCE</scope>
</reference>
<feature type="compositionally biased region" description="Low complexity" evidence="10">
    <location>
        <begin position="207"/>
        <end position="217"/>
    </location>
</feature>
<proteinExistence type="predicted"/>
<evidence type="ECO:0000256" key="6">
    <source>
        <dbReference type="ARBA" id="ARBA00022786"/>
    </source>
</evidence>
<evidence type="ECO:0000256" key="2">
    <source>
        <dbReference type="ARBA" id="ARBA00022679"/>
    </source>
</evidence>
<evidence type="ECO:0000256" key="3">
    <source>
        <dbReference type="ARBA" id="ARBA00022692"/>
    </source>
</evidence>
<accession>A0AA36NF31</accession>
<dbReference type="InterPro" id="IPR011016">
    <property type="entry name" value="Znf_RING-CH"/>
</dbReference>
<dbReference type="SUPFAM" id="SSF57850">
    <property type="entry name" value="RING/U-box"/>
    <property type="match status" value="1"/>
</dbReference>
<dbReference type="SMART" id="SM00744">
    <property type="entry name" value="RINGv"/>
    <property type="match status" value="1"/>
</dbReference>
<evidence type="ECO:0000313" key="14">
    <source>
        <dbReference type="EMBL" id="CAJ1410285.1"/>
    </source>
</evidence>
<evidence type="ECO:0000256" key="11">
    <source>
        <dbReference type="SAM" id="Phobius"/>
    </source>
</evidence>
<keyword evidence="8 11" id="KW-1133">Transmembrane helix</keyword>
<dbReference type="InterPro" id="IPR016135">
    <property type="entry name" value="UBQ-conjugating_enzyme/RWD"/>
</dbReference>
<evidence type="ECO:0000256" key="10">
    <source>
        <dbReference type="SAM" id="MobiDB-lite"/>
    </source>
</evidence>
<dbReference type="GO" id="GO:0008270">
    <property type="term" value="F:zinc ion binding"/>
    <property type="evidence" value="ECO:0007669"/>
    <property type="project" value="UniProtKB-KW"/>
</dbReference>
<feature type="compositionally biased region" description="Polar residues" evidence="10">
    <location>
        <begin position="195"/>
        <end position="206"/>
    </location>
</feature>
<feature type="transmembrane region" description="Helical" evidence="11">
    <location>
        <begin position="502"/>
        <end position="524"/>
    </location>
</feature>
<dbReference type="PANTHER" id="PTHR46065:SF3">
    <property type="entry name" value="FI20425P1"/>
    <property type="match status" value="1"/>
</dbReference>
<dbReference type="AlphaFoldDB" id="A0AA36NF31"/>
<keyword evidence="7" id="KW-0862">Zinc</keyword>
<comment type="subcellular location">
    <subcellularLocation>
        <location evidence="1">Membrane</location>
        <topology evidence="1">Multi-pass membrane protein</topology>
    </subcellularLocation>
</comment>
<sequence length="655" mass="72592">MSEGAASSTAVRRLRRELEALKRSNNSQILVRPAEDNLLEWHFLLHSFPHDSPYSKGCYHGKIIFPAQYPHAPPAIVMMTPSGRLDIGKKLCLSMTDFHPESWNPAWSLETILVGLLSFFMSEEGGYGSVQASPQQRQALAEQSWEVNAASELFRSLFPDFVSPEVPAPAEPAPAEPAPSEPAPAEPEPAQESPMQSSFQSAVESTESPVAADSAASAEREAVEQIPQGSQVPQVAQVAPVAEAEPERPQGAQVAPESDLEAAEEPMECWICRDVTAEPLIQPCRCRGSMSGVHASCVEEWIRIHRRTANTDAPPQCSVCHEPYHGSERMPGVRDFLAHTCQDMGSRCLRTVLLVFMLLAYQVCAMDDNLMLPLRVGFFTFFGLLFVYRVLVLLVSLPAHRLPPAQPLVRFFVSEPTQLALHIAEAFTTLLVMTTWAASGFLDWRFYLPFGVTGAFLAAKLFYRRPSAECCRRCGHGFLFILMLPLILIWGIFVLCRKYRHLVLHPLGPGLHICAAIAVIPMAFALQSNLALLILWGTHALFAVASLVELFCIQKFRWKKGFFWLLLVQVAVMACYTANLCVFPAGVGNQQQSVIIVTGSSFSWLLLLIFLSLKVNWQLCMQQLCAQPKRNMSALWCAEPQSSFEALPNLAASPW</sequence>
<dbReference type="SUPFAM" id="SSF54495">
    <property type="entry name" value="UBC-like"/>
    <property type="match status" value="1"/>
</dbReference>
<dbReference type="FunFam" id="3.10.110.10:FF:000109">
    <property type="entry name" value="Ubiquitin-conjugating enzyme E2 J2-like"/>
    <property type="match status" value="1"/>
</dbReference>
<keyword evidence="4" id="KW-0479">Metal-binding</keyword>
<dbReference type="GO" id="GO:0016020">
    <property type="term" value="C:membrane"/>
    <property type="evidence" value="ECO:0007669"/>
    <property type="project" value="UniProtKB-SubCell"/>
</dbReference>
<keyword evidence="6" id="KW-0833">Ubl conjugation pathway</keyword>